<accession>A0A2Z2KNW2</accession>
<gene>
    <name evidence="1" type="ORF">B9T62_14235</name>
</gene>
<dbReference type="EMBL" id="CP021780">
    <property type="protein sequence ID" value="ASA21831.1"/>
    <property type="molecule type" value="Genomic_DNA"/>
</dbReference>
<name>A0A2Z2KNW2_9BACL</name>
<dbReference type="Proteomes" id="UP000249890">
    <property type="component" value="Chromosome"/>
</dbReference>
<proteinExistence type="predicted"/>
<dbReference type="KEGG" id="pdh:B9T62_14235"/>
<evidence type="ECO:0000313" key="1">
    <source>
        <dbReference type="EMBL" id="ASA21831.1"/>
    </source>
</evidence>
<keyword evidence="2" id="KW-1185">Reference proteome</keyword>
<evidence type="ECO:0000313" key="2">
    <source>
        <dbReference type="Proteomes" id="UP000249890"/>
    </source>
</evidence>
<sequence length="269" mass="31771">MAVQKQKATHNCFSCDRDLRINQTNFYSHNNSNYIMNKDIKIFPMCKECIESFLNAEPEKLKDRAIDLLRLINRPFIEKQWILADEKWGKYITYISSLNNGKKTFDESVFEQKYIVQTPINSVAISEEIKLFWHGYEDNDIRELEMHYNNLTEGYECESLIQELLLKQIAVTQFKLNRTTNTKEYTDLVNTISKLMTDANVKPTQKNNLNQSDAIFGMWIKKIEEEEPIPEPLDKFKDLDKIKKYLDKYFIKHFSKLFGMASNKDSDIT</sequence>
<organism evidence="1 2">
    <name type="scientific">Paenibacillus donghaensis</name>
    <dbReference type="NCBI Taxonomy" id="414771"/>
    <lineage>
        <taxon>Bacteria</taxon>
        <taxon>Bacillati</taxon>
        <taxon>Bacillota</taxon>
        <taxon>Bacilli</taxon>
        <taxon>Bacillales</taxon>
        <taxon>Paenibacillaceae</taxon>
        <taxon>Paenibacillus</taxon>
    </lineage>
</organism>
<dbReference type="OrthoDB" id="1864014at2"/>
<reference evidence="1 2" key="1">
    <citation type="submission" date="2017-06" db="EMBL/GenBank/DDBJ databases">
        <title>Complete genome sequence of Paenibacillus donghaensis KCTC 13049T isolated from East Sea sediment, South Korea.</title>
        <authorList>
            <person name="Jung B.K."/>
            <person name="Hong S.-J."/>
            <person name="Shin J.-H."/>
        </authorList>
    </citation>
    <scope>NUCLEOTIDE SEQUENCE [LARGE SCALE GENOMIC DNA]</scope>
    <source>
        <strain evidence="1 2">KCTC 13049</strain>
    </source>
</reference>
<dbReference type="AlphaFoldDB" id="A0A2Z2KNW2"/>
<protein>
    <submittedName>
        <fullName evidence="1">Uncharacterized protein</fullName>
    </submittedName>
</protein>
<dbReference type="RefSeq" id="WP_087915838.1">
    <property type="nucleotide sequence ID" value="NZ_CP021780.1"/>
</dbReference>